<dbReference type="PANTHER" id="PTHR12133:SF1">
    <property type="entry name" value="TRNA (ADENINE(58)-N(1))-METHYLTRANSFERASE, MITOCHONDRIAL"/>
    <property type="match status" value="1"/>
</dbReference>
<feature type="domain" description="tRNA (adenine(58)-N(1))-methyltransferase catalytic subunit TRM61 C-terminal" evidence="6">
    <location>
        <begin position="79"/>
        <end position="238"/>
    </location>
</feature>
<evidence type="ECO:0000313" key="7">
    <source>
        <dbReference type="EMBL" id="ADM28738.1"/>
    </source>
</evidence>
<dbReference type="BioCyc" id="IAGG583356:GHAH-1934-MONOMER"/>
<dbReference type="PROSITE" id="PS51620">
    <property type="entry name" value="SAM_TRM61"/>
    <property type="match status" value="1"/>
</dbReference>
<keyword evidence="1 7" id="KW-0489">Methyltransferase</keyword>
<keyword evidence="8" id="KW-1185">Reference proteome</keyword>
<sequence length="263" mass="29814">MTSGLSDSIRSGDLIVVYIDRRRKWIVKVGEREAIESDKGLIRLNNIENLRYGEAIRTSLNIEARILRPLIIDYIERGLERITQIIYPKDIGMIIFLLGISSGSNVLEIGVGSGATTIVLAHIVKPFGHVFGYDIREDSLEIAMRNLRRIGLDKYVTLKLGDARQGVDEKDLDAAIVDIPDPWNVLDTLYSALKPSAPVVFFLPTVNQLEKLYNALYNHKGFIDIRCFETMLREYQLSLEAIRPSTYMVGHTGFIMFARKILK</sequence>
<accession>E0STF2</accession>
<gene>
    <name evidence="7" type="ordered locus">Igag_1945</name>
</gene>
<feature type="binding site" evidence="5">
    <location>
        <position position="162"/>
    </location>
    <ligand>
        <name>S-adenosyl-L-methionine</name>
        <dbReference type="ChEBI" id="CHEBI:59789"/>
    </ligand>
</feature>
<dbReference type="Gene3D" id="3.10.330.20">
    <property type="match status" value="1"/>
</dbReference>
<dbReference type="Proteomes" id="UP000001304">
    <property type="component" value="Chromosome"/>
</dbReference>
<dbReference type="GO" id="GO:0031515">
    <property type="term" value="C:tRNA (m1A) methyltransferase complex"/>
    <property type="evidence" value="ECO:0007669"/>
    <property type="project" value="InterPro"/>
</dbReference>
<feature type="binding site" evidence="5">
    <location>
        <position position="178"/>
    </location>
    <ligand>
        <name>S-adenosyl-L-methionine</name>
        <dbReference type="ChEBI" id="CHEBI:59789"/>
    </ligand>
</feature>
<organism evidence="7 8">
    <name type="scientific">Ignisphaera aggregans (strain DSM 17230 / JCM 13409 / AQ1.S1)</name>
    <dbReference type="NCBI Taxonomy" id="583356"/>
    <lineage>
        <taxon>Archaea</taxon>
        <taxon>Thermoproteota</taxon>
        <taxon>Thermoprotei</taxon>
        <taxon>Desulfurococcales</taxon>
        <taxon>Desulfurococcaceae</taxon>
        <taxon>Ignisphaera</taxon>
    </lineage>
</organism>
<dbReference type="InterPro" id="IPR014816">
    <property type="entry name" value="tRNA_MeTrfase_Gcd14"/>
</dbReference>
<dbReference type="Gene3D" id="3.40.50.150">
    <property type="entry name" value="Vaccinia Virus protein VP39"/>
    <property type="match status" value="1"/>
</dbReference>
<dbReference type="STRING" id="583356.Igag_1945"/>
<evidence type="ECO:0000256" key="1">
    <source>
        <dbReference type="ARBA" id="ARBA00022603"/>
    </source>
</evidence>
<dbReference type="GO" id="GO:0160107">
    <property type="term" value="F:tRNA (adenine(58)-N1)-methyltransferase activity"/>
    <property type="evidence" value="ECO:0007669"/>
    <property type="project" value="InterPro"/>
</dbReference>
<dbReference type="PIRSF" id="PIRSF017269">
    <property type="entry name" value="GCD14"/>
    <property type="match status" value="1"/>
</dbReference>
<dbReference type="KEGG" id="iag:Igag_1945"/>
<dbReference type="AlphaFoldDB" id="E0STF2"/>
<dbReference type="HOGENOM" id="CLU_025402_0_1_2"/>
<dbReference type="SUPFAM" id="SSF53335">
    <property type="entry name" value="S-adenosyl-L-methionine-dependent methyltransferases"/>
    <property type="match status" value="1"/>
</dbReference>
<dbReference type="CDD" id="cd02440">
    <property type="entry name" value="AdoMet_MTases"/>
    <property type="match status" value="1"/>
</dbReference>
<feature type="binding site" evidence="5">
    <location>
        <position position="134"/>
    </location>
    <ligand>
        <name>S-adenosyl-L-methionine</name>
        <dbReference type="ChEBI" id="CHEBI:59789"/>
    </ligand>
</feature>
<dbReference type="InterPro" id="IPR029063">
    <property type="entry name" value="SAM-dependent_MTases_sf"/>
</dbReference>
<evidence type="ECO:0000259" key="6">
    <source>
        <dbReference type="Pfam" id="PF08704"/>
    </source>
</evidence>
<dbReference type="PANTHER" id="PTHR12133">
    <property type="entry name" value="TRNA (ADENINE(58)-N(1))-METHYLTRANSFERASE"/>
    <property type="match status" value="1"/>
</dbReference>
<keyword evidence="4" id="KW-0819">tRNA processing</keyword>
<dbReference type="EMBL" id="CP002098">
    <property type="protein sequence ID" value="ADM28738.1"/>
    <property type="molecule type" value="Genomic_DNA"/>
</dbReference>
<evidence type="ECO:0000256" key="2">
    <source>
        <dbReference type="ARBA" id="ARBA00022679"/>
    </source>
</evidence>
<dbReference type="Pfam" id="PF08704">
    <property type="entry name" value="GCD14"/>
    <property type="match status" value="1"/>
</dbReference>
<protein>
    <submittedName>
        <fullName evidence="7">tRNA methyltransferase complex GCD14 subunit</fullName>
    </submittedName>
</protein>
<proteinExistence type="predicted"/>
<keyword evidence="2 7" id="KW-0808">Transferase</keyword>
<reference evidence="7 8" key="1">
    <citation type="journal article" date="2010" name="Stand. Genomic Sci.">
        <title>Complete genome sequence of Ignisphaera aggregans type strain (AQ1.S1).</title>
        <authorList>
            <person name="Goker M."/>
            <person name="Held B."/>
            <person name="Lapidus A."/>
            <person name="Nolan M."/>
            <person name="Spring S."/>
            <person name="Yasawong M."/>
            <person name="Lucas S."/>
            <person name="Glavina Del Rio T."/>
            <person name="Tice H."/>
            <person name="Cheng J.F."/>
            <person name="Goodwin L."/>
            <person name="Tapia R."/>
            <person name="Pitluck S."/>
            <person name="Liolios K."/>
            <person name="Ivanova N."/>
            <person name="Mavromatis K."/>
            <person name="Mikhailova N."/>
            <person name="Pati A."/>
            <person name="Chen A."/>
            <person name="Palaniappan K."/>
            <person name="Brambilla E."/>
            <person name="Land M."/>
            <person name="Hauser L."/>
            <person name="Chang Y.J."/>
            <person name="Jeffries C.D."/>
            <person name="Brettin T."/>
            <person name="Detter J.C."/>
            <person name="Han C."/>
            <person name="Rohde M."/>
            <person name="Sikorski J."/>
            <person name="Woyke T."/>
            <person name="Bristow J."/>
            <person name="Eisen J.A."/>
            <person name="Markowitz V."/>
            <person name="Hugenholtz P."/>
            <person name="Kyrpides N.C."/>
            <person name="Klenk H.P."/>
        </authorList>
    </citation>
    <scope>NUCLEOTIDE SEQUENCE [LARGE SCALE GENOMIC DNA]</scope>
    <source>
        <strain evidence="8">DSM 17230 / JCM 13409 / AQ1.S1</strain>
    </source>
</reference>
<dbReference type="InterPro" id="IPR049470">
    <property type="entry name" value="TRM61_C"/>
</dbReference>
<evidence type="ECO:0000313" key="8">
    <source>
        <dbReference type="Proteomes" id="UP000001304"/>
    </source>
</evidence>
<evidence type="ECO:0000256" key="3">
    <source>
        <dbReference type="ARBA" id="ARBA00022691"/>
    </source>
</evidence>
<keyword evidence="3 5" id="KW-0949">S-adenosyl-L-methionine</keyword>
<evidence type="ECO:0000256" key="5">
    <source>
        <dbReference type="PIRSR" id="PIRSR017269-1"/>
    </source>
</evidence>
<evidence type="ECO:0000256" key="4">
    <source>
        <dbReference type="ARBA" id="ARBA00022694"/>
    </source>
</evidence>
<name>E0STF2_IGNAA</name>
<dbReference type="GO" id="GO:0030488">
    <property type="term" value="P:tRNA methylation"/>
    <property type="evidence" value="ECO:0007669"/>
    <property type="project" value="InterPro"/>
</dbReference>